<sequence length="289" mass="31221">MGTPVTAATQTAPIPPAPPATHTLLPSVGKSSKNDHDLRPLTVALPTLLLPTTWVIPSGGTGLFPKAEHQMLKGEENYAPWSNIFLTAVETIGCKQILSGVIPCPDPVLHPTEYGVWSVMDSYIRNMLSQCIQYSMLGMIQDLNYHAAFNCLAATFGPKGSGLLMTFFLRLNCHLAFLHDFASLSKHCQDFETSLQNIRQSGYMVDEGFASAILVTTLPNNPNTPGSWHTWISNFLLTSATTVALTVAQILGSYRSAHPDESGDSGMSNVDSAITTVECALLAKGKYFC</sequence>
<evidence type="ECO:0000313" key="3">
    <source>
        <dbReference type="Proteomes" id="UP000799118"/>
    </source>
</evidence>
<keyword evidence="3" id="KW-1185">Reference proteome</keyword>
<protein>
    <submittedName>
        <fullName evidence="2">Uncharacterized protein</fullName>
    </submittedName>
</protein>
<feature type="region of interest" description="Disordered" evidence="1">
    <location>
        <begin position="1"/>
        <end position="33"/>
    </location>
</feature>
<gene>
    <name evidence="2" type="ORF">BT96DRAFT_1083366</name>
</gene>
<dbReference type="Proteomes" id="UP000799118">
    <property type="component" value="Unassembled WGS sequence"/>
</dbReference>
<evidence type="ECO:0000313" key="2">
    <source>
        <dbReference type="EMBL" id="KAE9386721.1"/>
    </source>
</evidence>
<evidence type="ECO:0000256" key="1">
    <source>
        <dbReference type="SAM" id="MobiDB-lite"/>
    </source>
</evidence>
<proteinExistence type="predicted"/>
<organism evidence="2 3">
    <name type="scientific">Gymnopus androsaceus JB14</name>
    <dbReference type="NCBI Taxonomy" id="1447944"/>
    <lineage>
        <taxon>Eukaryota</taxon>
        <taxon>Fungi</taxon>
        <taxon>Dikarya</taxon>
        <taxon>Basidiomycota</taxon>
        <taxon>Agaricomycotina</taxon>
        <taxon>Agaricomycetes</taxon>
        <taxon>Agaricomycetidae</taxon>
        <taxon>Agaricales</taxon>
        <taxon>Marasmiineae</taxon>
        <taxon>Omphalotaceae</taxon>
        <taxon>Gymnopus</taxon>
    </lineage>
</organism>
<dbReference type="EMBL" id="ML769853">
    <property type="protein sequence ID" value="KAE9386721.1"/>
    <property type="molecule type" value="Genomic_DNA"/>
</dbReference>
<feature type="compositionally biased region" description="Low complexity" evidence="1">
    <location>
        <begin position="1"/>
        <end position="12"/>
    </location>
</feature>
<accession>A0A6A4GLZ0</accession>
<reference evidence="2" key="1">
    <citation type="journal article" date="2019" name="Environ. Microbiol.">
        <title>Fungal ecological strategies reflected in gene transcription - a case study of two litter decomposers.</title>
        <authorList>
            <person name="Barbi F."/>
            <person name="Kohler A."/>
            <person name="Barry K."/>
            <person name="Baskaran P."/>
            <person name="Daum C."/>
            <person name="Fauchery L."/>
            <person name="Ihrmark K."/>
            <person name="Kuo A."/>
            <person name="LaButti K."/>
            <person name="Lipzen A."/>
            <person name="Morin E."/>
            <person name="Grigoriev I.V."/>
            <person name="Henrissat B."/>
            <person name="Lindahl B."/>
            <person name="Martin F."/>
        </authorList>
    </citation>
    <scope>NUCLEOTIDE SEQUENCE</scope>
    <source>
        <strain evidence="2">JB14</strain>
    </source>
</reference>
<name>A0A6A4GLZ0_9AGAR</name>
<dbReference type="AlphaFoldDB" id="A0A6A4GLZ0"/>
<dbReference type="OrthoDB" id="7691805at2759"/>